<dbReference type="GeneID" id="7196636"/>
<feature type="transmembrane region" description="Helical" evidence="5">
    <location>
        <begin position="147"/>
        <end position="169"/>
    </location>
</feature>
<dbReference type="HOGENOM" id="CLU_494759_0_0_1"/>
<evidence type="ECO:0000313" key="8">
    <source>
        <dbReference type="Proteomes" id="UP000000759"/>
    </source>
</evidence>
<name>B7FR88_PHATC</name>
<feature type="transmembrane region" description="Helical" evidence="5">
    <location>
        <begin position="402"/>
        <end position="422"/>
    </location>
</feature>
<dbReference type="EMBL" id="CM000605">
    <property type="protein sequence ID" value="EEC51461.1"/>
    <property type="molecule type" value="Genomic_DNA"/>
</dbReference>
<dbReference type="KEGG" id="pti:PHATRDRAFT_42424"/>
<evidence type="ECO:0000256" key="4">
    <source>
        <dbReference type="ARBA" id="ARBA00023136"/>
    </source>
</evidence>
<accession>B7FR88</accession>
<comment type="subcellular location">
    <subcellularLocation>
        <location evidence="1">Membrane</location>
        <topology evidence="1">Multi-pass membrane protein</topology>
    </subcellularLocation>
</comment>
<dbReference type="PANTHER" id="PTHR10783:SF46">
    <property type="entry name" value="PROTEIN ERD1 HOMOLOG 2"/>
    <property type="match status" value="1"/>
</dbReference>
<evidence type="ECO:0000313" key="7">
    <source>
        <dbReference type="EMBL" id="EEC51461.1"/>
    </source>
</evidence>
<feature type="transmembrane region" description="Helical" evidence="5">
    <location>
        <begin position="295"/>
        <end position="314"/>
    </location>
</feature>
<reference evidence="7 8" key="1">
    <citation type="journal article" date="2008" name="Nature">
        <title>The Phaeodactylum genome reveals the evolutionary history of diatom genomes.</title>
        <authorList>
            <person name="Bowler C."/>
            <person name="Allen A.E."/>
            <person name="Badger J.H."/>
            <person name="Grimwood J."/>
            <person name="Jabbari K."/>
            <person name="Kuo A."/>
            <person name="Maheswari U."/>
            <person name="Martens C."/>
            <person name="Maumus F."/>
            <person name="Otillar R.P."/>
            <person name="Rayko E."/>
            <person name="Salamov A."/>
            <person name="Vandepoele K."/>
            <person name="Beszteri B."/>
            <person name="Gruber A."/>
            <person name="Heijde M."/>
            <person name="Katinka M."/>
            <person name="Mock T."/>
            <person name="Valentin K."/>
            <person name="Verret F."/>
            <person name="Berges J.A."/>
            <person name="Brownlee C."/>
            <person name="Cadoret J.P."/>
            <person name="Chiovitti A."/>
            <person name="Choi C.J."/>
            <person name="Coesel S."/>
            <person name="De Martino A."/>
            <person name="Detter J.C."/>
            <person name="Durkin C."/>
            <person name="Falciatore A."/>
            <person name="Fournet J."/>
            <person name="Haruta M."/>
            <person name="Huysman M.J."/>
            <person name="Jenkins B.D."/>
            <person name="Jiroutova K."/>
            <person name="Jorgensen R.E."/>
            <person name="Joubert Y."/>
            <person name="Kaplan A."/>
            <person name="Kroger N."/>
            <person name="Kroth P.G."/>
            <person name="La Roche J."/>
            <person name="Lindquist E."/>
            <person name="Lommer M."/>
            <person name="Martin-Jezequel V."/>
            <person name="Lopez P.J."/>
            <person name="Lucas S."/>
            <person name="Mangogna M."/>
            <person name="McGinnis K."/>
            <person name="Medlin L.K."/>
            <person name="Montsant A."/>
            <person name="Oudot-Le Secq M.P."/>
            <person name="Napoli C."/>
            <person name="Obornik M."/>
            <person name="Parker M.S."/>
            <person name="Petit J.L."/>
            <person name="Porcel B.M."/>
            <person name="Poulsen N."/>
            <person name="Robison M."/>
            <person name="Rychlewski L."/>
            <person name="Rynearson T.A."/>
            <person name="Schmutz J."/>
            <person name="Shapiro H."/>
            <person name="Siaut M."/>
            <person name="Stanley M."/>
            <person name="Sussman M.R."/>
            <person name="Taylor A.R."/>
            <person name="Vardi A."/>
            <person name="von Dassow P."/>
            <person name="Vyverman W."/>
            <person name="Willis A."/>
            <person name="Wyrwicz L.S."/>
            <person name="Rokhsar D.S."/>
            <person name="Weissenbach J."/>
            <person name="Armbrust E.V."/>
            <person name="Green B.R."/>
            <person name="Van de Peer Y."/>
            <person name="Grigoriev I.V."/>
        </authorList>
    </citation>
    <scope>NUCLEOTIDE SEQUENCE [LARGE SCALE GENOMIC DNA]</scope>
    <source>
        <strain evidence="7 8">CCAP 1055/1</strain>
    </source>
</reference>
<keyword evidence="2 5" id="KW-0812">Transmembrane</keyword>
<feature type="transmembrane region" description="Helical" evidence="5">
    <location>
        <begin position="189"/>
        <end position="208"/>
    </location>
</feature>
<dbReference type="PANTHER" id="PTHR10783">
    <property type="entry name" value="XENOTROPIC AND POLYTROPIC RETROVIRUS RECEPTOR 1-RELATED"/>
    <property type="match status" value="1"/>
</dbReference>
<feature type="transmembrane region" description="Helical" evidence="5">
    <location>
        <begin position="526"/>
        <end position="546"/>
    </location>
</feature>
<dbReference type="GO" id="GO:0005737">
    <property type="term" value="C:cytoplasm"/>
    <property type="evidence" value="ECO:0007669"/>
    <property type="project" value="TreeGrafter"/>
</dbReference>
<proteinExistence type="predicted"/>
<dbReference type="PROSITE" id="PS51380">
    <property type="entry name" value="EXS"/>
    <property type="match status" value="1"/>
</dbReference>
<reference evidence="8" key="2">
    <citation type="submission" date="2008-08" db="EMBL/GenBank/DDBJ databases">
        <authorList>
            <consortium name="Diatom Consortium"/>
            <person name="Grigoriev I."/>
            <person name="Grimwood J."/>
            <person name="Kuo A."/>
            <person name="Otillar R.P."/>
            <person name="Salamov A."/>
            <person name="Detter J.C."/>
            <person name="Lindquist E."/>
            <person name="Shapiro H."/>
            <person name="Lucas S."/>
            <person name="Glavina del Rio T."/>
            <person name="Pitluck S."/>
            <person name="Rokhsar D."/>
            <person name="Bowler C."/>
        </authorList>
    </citation>
    <scope>GENOME REANNOTATION</scope>
    <source>
        <strain evidence="8">CCAP 1055/1</strain>
    </source>
</reference>
<feature type="transmembrane region" description="Helical" evidence="5">
    <location>
        <begin position="334"/>
        <end position="351"/>
    </location>
</feature>
<dbReference type="AlphaFoldDB" id="B7FR88"/>
<evidence type="ECO:0000256" key="2">
    <source>
        <dbReference type="ARBA" id="ARBA00022692"/>
    </source>
</evidence>
<sequence length="551" mass="63086">MVESPSRSLFKKAGFVFTIALSLWAITDENISVGKALQQHEPSLRVFRSLLEVNLLFFCTAAALFVWSKTIGQSTIEALLFQPLKLSGAHPENADRHVYAMTEVNDDEVLQEDDALDADYASDGEVDRQEDLDEKLYIPTAASVANAALNMLFTILVVLFLFTLSSISTAKHSVEEVASNTNSSGLWDLFSRVTAPVFPLLLFLYFLLRAIFPWRRKRSFWAVVFMTMSAPWHPVDFRDGFIGDIITSSVRPMQDIAFTVFYILSGLRGWWSREYRDGNFIDSADASVPAMERSWLLHTVVLPMCMVSPLWWRFLQNLRQSYDSKQRWPHLGNALKYCFAAQIAMFGVFNPDQKKSVLWLTSFVGATLYQLWWDIFMDWCLLVRVDERWKLRSTRLYTKTSVYWIICGANLVLRFCWTLSFVPPRYLNASGVLKESFSGDVKNILGPFIASAEIVRRALWGLLRFEWEATKRYSDRKSSFDESQDGLRNEIELTPMKIKQDEYRKSSNAFSVGHSWKMSSMNEVQIIGELGVYATAFWLIGTLAAAHRGTL</sequence>
<evidence type="ECO:0000256" key="5">
    <source>
        <dbReference type="SAM" id="Phobius"/>
    </source>
</evidence>
<dbReference type="PaxDb" id="2850-Phatr42424"/>
<keyword evidence="3 5" id="KW-1133">Transmembrane helix</keyword>
<feature type="domain" description="EXS" evidence="6">
    <location>
        <begin position="293"/>
        <end position="497"/>
    </location>
</feature>
<feature type="transmembrane region" description="Helical" evidence="5">
    <location>
        <begin position="46"/>
        <end position="67"/>
    </location>
</feature>
<dbReference type="OrthoDB" id="9970435at2759"/>
<gene>
    <name evidence="7" type="ORF">PHATRDRAFT_42424</name>
</gene>
<dbReference type="Proteomes" id="UP000000759">
    <property type="component" value="Chromosome 1"/>
</dbReference>
<feature type="transmembrane region" description="Helical" evidence="5">
    <location>
        <begin position="9"/>
        <end position="26"/>
    </location>
</feature>
<keyword evidence="8" id="KW-1185">Reference proteome</keyword>
<evidence type="ECO:0000256" key="1">
    <source>
        <dbReference type="ARBA" id="ARBA00004141"/>
    </source>
</evidence>
<dbReference type="Pfam" id="PF03124">
    <property type="entry name" value="EXS"/>
    <property type="match status" value="1"/>
</dbReference>
<feature type="transmembrane region" description="Helical" evidence="5">
    <location>
        <begin position="357"/>
        <end position="381"/>
    </location>
</feature>
<organism evidence="7 8">
    <name type="scientific">Phaeodactylum tricornutum (strain CCAP 1055/1)</name>
    <dbReference type="NCBI Taxonomy" id="556484"/>
    <lineage>
        <taxon>Eukaryota</taxon>
        <taxon>Sar</taxon>
        <taxon>Stramenopiles</taxon>
        <taxon>Ochrophyta</taxon>
        <taxon>Bacillariophyta</taxon>
        <taxon>Bacillariophyceae</taxon>
        <taxon>Bacillariophycidae</taxon>
        <taxon>Naviculales</taxon>
        <taxon>Phaeodactylaceae</taxon>
        <taxon>Phaeodactylum</taxon>
    </lineage>
</organism>
<protein>
    <recommendedName>
        <fullName evidence="6">EXS domain-containing protein</fullName>
    </recommendedName>
</protein>
<dbReference type="eggNOG" id="KOG1162">
    <property type="taxonomic scope" value="Eukaryota"/>
</dbReference>
<dbReference type="RefSeq" id="XP_002176998.1">
    <property type="nucleotide sequence ID" value="XM_002176962.1"/>
</dbReference>
<feature type="transmembrane region" description="Helical" evidence="5">
    <location>
        <begin position="255"/>
        <end position="271"/>
    </location>
</feature>
<dbReference type="InterPro" id="IPR004342">
    <property type="entry name" value="EXS_C"/>
</dbReference>
<evidence type="ECO:0000256" key="3">
    <source>
        <dbReference type="ARBA" id="ARBA00022989"/>
    </source>
</evidence>
<dbReference type="GO" id="GO:0016020">
    <property type="term" value="C:membrane"/>
    <property type="evidence" value="ECO:0007669"/>
    <property type="project" value="UniProtKB-SubCell"/>
</dbReference>
<keyword evidence="4 5" id="KW-0472">Membrane</keyword>
<dbReference type="InParanoid" id="B7FR88"/>
<evidence type="ECO:0000259" key="6">
    <source>
        <dbReference type="PROSITE" id="PS51380"/>
    </source>
</evidence>